<protein>
    <submittedName>
        <fullName evidence="2">Uncharacterized protein</fullName>
    </submittedName>
</protein>
<evidence type="ECO:0000313" key="2">
    <source>
        <dbReference type="EMBL" id="RGR44402.1"/>
    </source>
</evidence>
<sequence length="275" mass="30374">MRKKVKFLASIGLSSILLASMPSNVFAEDFVLYEENGIHVETKGLTDSPSTGTIGLYIENNSNLNLGIAPYAYAINGIMAGGDQYGINSSDVAPGKKANSTLELIDTWENKDFFKDYQMDEVDSFDVLLWAYDNTKSFKAFDSGQIHADVTGTTVVSSPVFDSAQNLYNQNGISVDFISSEGNSFTFCITNTTGQYFAYDVTSETYNDFTMSDSYEIFNQYLLDGCKTLVTLTPTDDFLTANGISDVSNVDFALTIRPLAEYDNEYTTDLISYQK</sequence>
<dbReference type="EMBL" id="QRUH01000029">
    <property type="protein sequence ID" value="RGR44402.1"/>
    <property type="molecule type" value="Genomic_DNA"/>
</dbReference>
<accession>A0A412EKS2</accession>
<name>A0A412EKS2_9FIRM</name>
<evidence type="ECO:0000313" key="3">
    <source>
        <dbReference type="Proteomes" id="UP000285839"/>
    </source>
</evidence>
<gene>
    <name evidence="2" type="ORF">DWY46_18710</name>
</gene>
<dbReference type="Proteomes" id="UP000285839">
    <property type="component" value="Unassembled WGS sequence"/>
</dbReference>
<reference evidence="2 3" key="1">
    <citation type="submission" date="2018-08" db="EMBL/GenBank/DDBJ databases">
        <title>A genome reference for cultivated species of the human gut microbiota.</title>
        <authorList>
            <person name="Zou Y."/>
            <person name="Xue W."/>
            <person name="Luo G."/>
        </authorList>
    </citation>
    <scope>NUCLEOTIDE SEQUENCE [LARGE SCALE GENOMIC DNA]</scope>
    <source>
        <strain evidence="2 3">AF25-21</strain>
    </source>
</reference>
<organism evidence="2 3">
    <name type="scientific">Blautia obeum</name>
    <dbReference type="NCBI Taxonomy" id="40520"/>
    <lineage>
        <taxon>Bacteria</taxon>
        <taxon>Bacillati</taxon>
        <taxon>Bacillota</taxon>
        <taxon>Clostridia</taxon>
        <taxon>Lachnospirales</taxon>
        <taxon>Lachnospiraceae</taxon>
        <taxon>Blautia</taxon>
    </lineage>
</organism>
<feature type="chain" id="PRO_5019105931" evidence="1">
    <location>
        <begin position="28"/>
        <end position="275"/>
    </location>
</feature>
<keyword evidence="1" id="KW-0732">Signal</keyword>
<dbReference type="AlphaFoldDB" id="A0A412EKS2"/>
<comment type="caution">
    <text evidence="2">The sequence shown here is derived from an EMBL/GenBank/DDBJ whole genome shotgun (WGS) entry which is preliminary data.</text>
</comment>
<dbReference type="RefSeq" id="WP_118031754.1">
    <property type="nucleotide sequence ID" value="NZ_QRUH01000029.1"/>
</dbReference>
<evidence type="ECO:0000256" key="1">
    <source>
        <dbReference type="SAM" id="SignalP"/>
    </source>
</evidence>
<proteinExistence type="predicted"/>
<feature type="signal peptide" evidence="1">
    <location>
        <begin position="1"/>
        <end position="27"/>
    </location>
</feature>